<comment type="catalytic activity">
    <reaction evidence="17">
        <text>a ubiquinone + NADH + 5 H(+)(in) = a ubiquinol + NAD(+) + 4 H(+)(out)</text>
        <dbReference type="Rhea" id="RHEA:29091"/>
        <dbReference type="Rhea" id="RHEA-COMP:9565"/>
        <dbReference type="Rhea" id="RHEA-COMP:9566"/>
        <dbReference type="ChEBI" id="CHEBI:15378"/>
        <dbReference type="ChEBI" id="CHEBI:16389"/>
        <dbReference type="ChEBI" id="CHEBI:17976"/>
        <dbReference type="ChEBI" id="CHEBI:57540"/>
        <dbReference type="ChEBI" id="CHEBI:57945"/>
        <dbReference type="EC" id="7.1.1.2"/>
    </reaction>
</comment>
<feature type="transmembrane region" description="Helical" evidence="18">
    <location>
        <begin position="267"/>
        <end position="286"/>
    </location>
</feature>
<feature type="transmembrane region" description="Helical" evidence="18">
    <location>
        <begin position="88"/>
        <end position="107"/>
    </location>
</feature>
<keyword evidence="12" id="KW-0520">NAD</keyword>
<feature type="transmembrane region" description="Helical" evidence="18">
    <location>
        <begin position="7"/>
        <end position="30"/>
    </location>
</feature>
<feature type="transmembrane region" description="Helical" evidence="18">
    <location>
        <begin position="535"/>
        <end position="557"/>
    </location>
</feature>
<geneLocation type="mitochondrion" evidence="21"/>
<evidence type="ECO:0000256" key="7">
    <source>
        <dbReference type="ARBA" id="ARBA00022692"/>
    </source>
</evidence>
<evidence type="ECO:0000256" key="10">
    <source>
        <dbReference type="ARBA" id="ARBA00022982"/>
    </source>
</evidence>
<feature type="transmembrane region" description="Helical" evidence="18">
    <location>
        <begin position="474"/>
        <end position="496"/>
    </location>
</feature>
<dbReference type="PANTHER" id="PTHR42829">
    <property type="entry name" value="NADH-UBIQUINONE OXIDOREDUCTASE CHAIN 5"/>
    <property type="match status" value="1"/>
</dbReference>
<evidence type="ECO:0000256" key="14">
    <source>
        <dbReference type="ARBA" id="ARBA00023128"/>
    </source>
</evidence>
<gene>
    <name evidence="21" type="primary">ND5</name>
</gene>
<feature type="transmembrane region" description="Helical" evidence="18">
    <location>
        <begin position="292"/>
        <end position="316"/>
    </location>
</feature>
<feature type="transmembrane region" description="Helical" evidence="18">
    <location>
        <begin position="214"/>
        <end position="234"/>
    </location>
</feature>
<dbReference type="GO" id="GO:0042773">
    <property type="term" value="P:ATP synthesis coupled electron transport"/>
    <property type="evidence" value="ECO:0007669"/>
    <property type="project" value="InterPro"/>
</dbReference>
<evidence type="ECO:0000256" key="1">
    <source>
        <dbReference type="ARBA" id="ARBA00003257"/>
    </source>
</evidence>
<proteinExistence type="predicted"/>
<evidence type="ECO:0000256" key="3">
    <source>
        <dbReference type="ARBA" id="ARBA00012944"/>
    </source>
</evidence>
<accession>A0A8K1MA93</accession>
<feature type="transmembrane region" description="Helical" evidence="18">
    <location>
        <begin position="113"/>
        <end position="132"/>
    </location>
</feature>
<feature type="transmembrane region" description="Helical" evidence="18">
    <location>
        <begin position="153"/>
        <end position="174"/>
    </location>
</feature>
<evidence type="ECO:0000256" key="5">
    <source>
        <dbReference type="ARBA" id="ARBA00022448"/>
    </source>
</evidence>
<dbReference type="InterPro" id="IPR010934">
    <property type="entry name" value="NADH_DH_su5_C"/>
</dbReference>
<evidence type="ECO:0000256" key="4">
    <source>
        <dbReference type="ARBA" id="ARBA00021096"/>
    </source>
</evidence>
<sequence length="558" mass="66212">MIKLNFYFFWFLIMVFMSMMIFLLTIYFIYFNKAYMLEYNIFNFNSISFYYVIFLDWISLIFCSVVLFISSMVILYSINYIGNYTYSSYRFLFLVILFIFSMILMIISPNLLSIMLGWDGLGLVSYCLVIYYSSMKSYLAGLITCLTNRLGDIGLLISICWLMSYGSWHFIYYNCYYDNYIFYLVIISCFTKSAQIPFSCWLPAAMAAPTPVSSLVHSSTLVTAGVYLLIRFYNSFHFNNYLFLFISMMTMIFSSLCSVYEFDLKKIIALSTLSQLGLMMSFLFMGMVDLSFFHLLTHAMFKSLLFLCSGIFIYYMNDNQDIRMMGSVCIFMPFVTSCFNISNLTLCGIPFFSGFYSKDFLIENMSFNMLNFNMFLIFYFSLGLTSCYSFRLLYYSMICNFKFISMNFIYDNFSLMKISIFILTLMSIFTGCFLMWLMNFDLVFIMLPMKLKLLSFLSVFLGIWFGLELINFNYLFNLNFYIFNGLMWFMYGYSFYMYKYTYNYSILISNQISNWGEYYGGYGLSMYLLKISNFIQFYSSNNLKVFMISFLMWFIYLI</sequence>
<dbReference type="GO" id="GO:0015990">
    <property type="term" value="P:electron transport coupled proton transport"/>
    <property type="evidence" value="ECO:0007669"/>
    <property type="project" value="TreeGrafter"/>
</dbReference>
<dbReference type="InterPro" id="IPR003945">
    <property type="entry name" value="NU5C-like"/>
</dbReference>
<comment type="function">
    <text evidence="1">Core subunit of the mitochondrial membrane respiratory chain NADH dehydrogenase (Complex I) that is believed to belong to the minimal assembly required for catalysis. Complex I functions in the transfer of electrons from NADH to the respiratory chain. The immediate electron acceptor for the enzyme is believed to be ubiquinone.</text>
</comment>
<dbReference type="GO" id="GO:0008137">
    <property type="term" value="F:NADH dehydrogenase (ubiquinone) activity"/>
    <property type="evidence" value="ECO:0007669"/>
    <property type="project" value="UniProtKB-EC"/>
</dbReference>
<dbReference type="PANTHER" id="PTHR42829:SF2">
    <property type="entry name" value="NADH-UBIQUINONE OXIDOREDUCTASE CHAIN 5"/>
    <property type="match status" value="1"/>
</dbReference>
<evidence type="ECO:0000256" key="6">
    <source>
        <dbReference type="ARBA" id="ARBA00022660"/>
    </source>
</evidence>
<dbReference type="GO" id="GO:0003954">
    <property type="term" value="F:NADH dehydrogenase activity"/>
    <property type="evidence" value="ECO:0007669"/>
    <property type="project" value="TreeGrafter"/>
</dbReference>
<keyword evidence="11 18" id="KW-1133">Transmembrane helix</keyword>
<evidence type="ECO:0000259" key="19">
    <source>
        <dbReference type="Pfam" id="PF00361"/>
    </source>
</evidence>
<comment type="subcellular location">
    <subcellularLocation>
        <location evidence="2">Mitochondrion inner membrane</location>
        <topology evidence="2">Multi-pass membrane protein</topology>
    </subcellularLocation>
</comment>
<keyword evidence="9" id="KW-1278">Translocase</keyword>
<dbReference type="EC" id="7.1.1.2" evidence="3"/>
<dbReference type="EMBL" id="MT642611">
    <property type="protein sequence ID" value="UBS91937.1"/>
    <property type="molecule type" value="Genomic_DNA"/>
</dbReference>
<dbReference type="GO" id="GO:0005743">
    <property type="term" value="C:mitochondrial inner membrane"/>
    <property type="evidence" value="ECO:0007669"/>
    <property type="project" value="UniProtKB-SubCell"/>
</dbReference>
<dbReference type="Pfam" id="PF06455">
    <property type="entry name" value="NADH5_C"/>
    <property type="match status" value="1"/>
</dbReference>
<evidence type="ECO:0000256" key="8">
    <source>
        <dbReference type="ARBA" id="ARBA00022792"/>
    </source>
</evidence>
<evidence type="ECO:0000256" key="15">
    <source>
        <dbReference type="ARBA" id="ARBA00023136"/>
    </source>
</evidence>
<feature type="transmembrane region" description="Helical" evidence="18">
    <location>
        <begin position="240"/>
        <end position="260"/>
    </location>
</feature>
<evidence type="ECO:0000256" key="16">
    <source>
        <dbReference type="ARBA" id="ARBA00031027"/>
    </source>
</evidence>
<dbReference type="AlphaFoldDB" id="A0A8K1MA93"/>
<keyword evidence="14 21" id="KW-0496">Mitochondrion</keyword>
<evidence type="ECO:0000256" key="13">
    <source>
        <dbReference type="ARBA" id="ARBA00023075"/>
    </source>
</evidence>
<evidence type="ECO:0000259" key="20">
    <source>
        <dbReference type="Pfam" id="PF06455"/>
    </source>
</evidence>
<feature type="transmembrane region" description="Helical" evidence="18">
    <location>
        <begin position="50"/>
        <end position="76"/>
    </location>
</feature>
<evidence type="ECO:0000256" key="9">
    <source>
        <dbReference type="ARBA" id="ARBA00022967"/>
    </source>
</evidence>
<feature type="domain" description="NADH dehydrogenase subunit 5 C-terminal" evidence="20">
    <location>
        <begin position="388"/>
        <end position="557"/>
    </location>
</feature>
<organism evidence="21">
    <name type="scientific">Anagonalia melichari</name>
    <dbReference type="NCBI Taxonomy" id="700735"/>
    <lineage>
        <taxon>Eukaryota</taxon>
        <taxon>Metazoa</taxon>
        <taxon>Ecdysozoa</taxon>
        <taxon>Arthropoda</taxon>
        <taxon>Hexapoda</taxon>
        <taxon>Insecta</taxon>
        <taxon>Pterygota</taxon>
        <taxon>Neoptera</taxon>
        <taxon>Paraneoptera</taxon>
        <taxon>Hemiptera</taxon>
        <taxon>Auchenorrhyncha</taxon>
        <taxon>Membracoidea</taxon>
        <taxon>Cicadellidae</taxon>
        <taxon>Cicadellinae</taxon>
        <taxon>Cicadellini</taxon>
        <taxon>Anagonalia</taxon>
    </lineage>
</organism>
<keyword evidence="6" id="KW-0679">Respiratory chain</keyword>
<keyword evidence="15 18" id="KW-0472">Membrane</keyword>
<feature type="domain" description="NADH:quinone oxidoreductase/Mrp antiporter transmembrane" evidence="19">
    <location>
        <begin position="108"/>
        <end position="382"/>
    </location>
</feature>
<feature type="transmembrane region" description="Helical" evidence="18">
    <location>
        <begin position="180"/>
        <end position="202"/>
    </location>
</feature>
<evidence type="ECO:0000313" key="21">
    <source>
        <dbReference type="EMBL" id="UBS91937.1"/>
    </source>
</evidence>
<dbReference type="PRINTS" id="PR01434">
    <property type="entry name" value="NADHDHGNASE5"/>
</dbReference>
<keyword evidence="8" id="KW-0999">Mitochondrion inner membrane</keyword>
<evidence type="ECO:0000256" key="12">
    <source>
        <dbReference type="ARBA" id="ARBA00023027"/>
    </source>
</evidence>
<feature type="transmembrane region" description="Helical" evidence="18">
    <location>
        <begin position="415"/>
        <end position="437"/>
    </location>
</feature>
<keyword evidence="13" id="KW-0830">Ubiquinone</keyword>
<feature type="transmembrane region" description="Helical" evidence="18">
    <location>
        <begin position="372"/>
        <end position="394"/>
    </location>
</feature>
<evidence type="ECO:0000256" key="18">
    <source>
        <dbReference type="SAM" id="Phobius"/>
    </source>
</evidence>
<evidence type="ECO:0000256" key="2">
    <source>
        <dbReference type="ARBA" id="ARBA00004448"/>
    </source>
</evidence>
<feature type="transmembrane region" description="Helical" evidence="18">
    <location>
        <begin position="328"/>
        <end position="352"/>
    </location>
</feature>
<keyword evidence="7 18" id="KW-0812">Transmembrane</keyword>
<name>A0A8K1MA93_9HEMI</name>
<feature type="transmembrane region" description="Helical" evidence="18">
    <location>
        <begin position="443"/>
        <end position="467"/>
    </location>
</feature>
<dbReference type="Pfam" id="PF00361">
    <property type="entry name" value="Proton_antipo_M"/>
    <property type="match status" value="1"/>
</dbReference>
<protein>
    <recommendedName>
        <fullName evidence="4">NADH-ubiquinone oxidoreductase chain 5</fullName>
        <ecNumber evidence="3">7.1.1.2</ecNumber>
    </recommendedName>
    <alternativeName>
        <fullName evidence="16">NADH dehydrogenase subunit 5</fullName>
    </alternativeName>
</protein>
<evidence type="ECO:0000256" key="11">
    <source>
        <dbReference type="ARBA" id="ARBA00022989"/>
    </source>
</evidence>
<keyword evidence="10" id="KW-0249">Electron transport</keyword>
<reference evidence="21" key="1">
    <citation type="submission" date="2020-06" db="EMBL/GenBank/DDBJ databases">
        <authorList>
            <person name="Zhong L."/>
            <person name="Yang M."/>
        </authorList>
    </citation>
    <scope>NUCLEOTIDE SEQUENCE</scope>
</reference>
<keyword evidence="5" id="KW-0813">Transport</keyword>
<dbReference type="InterPro" id="IPR001750">
    <property type="entry name" value="ND/Mrp_TM"/>
</dbReference>
<evidence type="ECO:0000256" key="17">
    <source>
        <dbReference type="ARBA" id="ARBA00049551"/>
    </source>
</evidence>